<gene>
    <name evidence="1" type="ORF">KI387_007207</name>
</gene>
<protein>
    <submittedName>
        <fullName evidence="1">Uncharacterized protein</fullName>
    </submittedName>
</protein>
<feature type="non-terminal residue" evidence="1">
    <location>
        <position position="93"/>
    </location>
</feature>
<dbReference type="InterPro" id="IPR012334">
    <property type="entry name" value="Pectin_lyas_fold"/>
</dbReference>
<feature type="non-terminal residue" evidence="1">
    <location>
        <position position="1"/>
    </location>
</feature>
<accession>A0AA38GQZ9</accession>
<sequence>LIFDQGATTVRTPVEWHRRRPTQSYYSDSNVVERYRHSEATGDGVTDDTKAFSGGVASSLRKGSTTLHVPTGYRFLVAPVNFSGPCHQNIFFK</sequence>
<name>A0AA38GQZ9_TAXCH</name>
<dbReference type="Gene3D" id="2.160.20.10">
    <property type="entry name" value="Single-stranded right-handed beta-helix, Pectin lyase-like"/>
    <property type="match status" value="1"/>
</dbReference>
<dbReference type="AlphaFoldDB" id="A0AA38GQZ9"/>
<dbReference type="EMBL" id="JAHRHJ020000002">
    <property type="protein sequence ID" value="KAH9327029.1"/>
    <property type="molecule type" value="Genomic_DNA"/>
</dbReference>
<dbReference type="Proteomes" id="UP000824469">
    <property type="component" value="Unassembled WGS sequence"/>
</dbReference>
<evidence type="ECO:0000313" key="1">
    <source>
        <dbReference type="EMBL" id="KAH9327029.1"/>
    </source>
</evidence>
<keyword evidence="2" id="KW-1185">Reference proteome</keyword>
<evidence type="ECO:0000313" key="2">
    <source>
        <dbReference type="Proteomes" id="UP000824469"/>
    </source>
</evidence>
<comment type="caution">
    <text evidence="1">The sequence shown here is derived from an EMBL/GenBank/DDBJ whole genome shotgun (WGS) entry which is preliminary data.</text>
</comment>
<reference evidence="1 2" key="1">
    <citation type="journal article" date="2021" name="Nat. Plants">
        <title>The Taxus genome provides insights into paclitaxel biosynthesis.</title>
        <authorList>
            <person name="Xiong X."/>
            <person name="Gou J."/>
            <person name="Liao Q."/>
            <person name="Li Y."/>
            <person name="Zhou Q."/>
            <person name="Bi G."/>
            <person name="Li C."/>
            <person name="Du R."/>
            <person name="Wang X."/>
            <person name="Sun T."/>
            <person name="Guo L."/>
            <person name="Liang H."/>
            <person name="Lu P."/>
            <person name="Wu Y."/>
            <person name="Zhang Z."/>
            <person name="Ro D.K."/>
            <person name="Shang Y."/>
            <person name="Huang S."/>
            <person name="Yan J."/>
        </authorList>
    </citation>
    <scope>NUCLEOTIDE SEQUENCE [LARGE SCALE GENOMIC DNA]</scope>
    <source>
        <strain evidence="1">Ta-2019</strain>
    </source>
</reference>
<proteinExistence type="predicted"/>
<organism evidence="1 2">
    <name type="scientific">Taxus chinensis</name>
    <name type="common">Chinese yew</name>
    <name type="synonym">Taxus wallichiana var. chinensis</name>
    <dbReference type="NCBI Taxonomy" id="29808"/>
    <lineage>
        <taxon>Eukaryota</taxon>
        <taxon>Viridiplantae</taxon>
        <taxon>Streptophyta</taxon>
        <taxon>Embryophyta</taxon>
        <taxon>Tracheophyta</taxon>
        <taxon>Spermatophyta</taxon>
        <taxon>Pinopsida</taxon>
        <taxon>Pinidae</taxon>
        <taxon>Conifers II</taxon>
        <taxon>Cupressales</taxon>
        <taxon>Taxaceae</taxon>
        <taxon>Taxus</taxon>
    </lineage>
</organism>
<dbReference type="SUPFAM" id="SSF51126">
    <property type="entry name" value="Pectin lyase-like"/>
    <property type="match status" value="1"/>
</dbReference>
<dbReference type="InterPro" id="IPR011050">
    <property type="entry name" value="Pectin_lyase_fold/virulence"/>
</dbReference>